<organism evidence="1">
    <name type="scientific">Emiliania huxleyi</name>
    <name type="common">Coccolithophore</name>
    <name type="synonym">Pontosphaera huxleyi</name>
    <dbReference type="NCBI Taxonomy" id="2903"/>
    <lineage>
        <taxon>Eukaryota</taxon>
        <taxon>Haptista</taxon>
        <taxon>Haptophyta</taxon>
        <taxon>Prymnesiophyceae</taxon>
        <taxon>Isochrysidales</taxon>
        <taxon>Noelaerhabdaceae</taxon>
        <taxon>Emiliania</taxon>
    </lineage>
</organism>
<proteinExistence type="predicted"/>
<accession>R1BF75</accession>
<dbReference type="HOGENOM" id="CLU_2662048_0_0_1"/>
<evidence type="ECO:0000313" key="1">
    <source>
        <dbReference type="EMBL" id="EOD08393.1"/>
    </source>
</evidence>
<sequence length="76" mass="7931">RGGGDGPEAAARALDRAADGLCSARLEELAGGSGTSSDSLGALLSVCSKHVTQPVVEELKARDERTRRDAPRRAER</sequence>
<protein>
    <submittedName>
        <fullName evidence="1">Uncharacterized protein</fullName>
    </submittedName>
</protein>
<dbReference type="EMBL" id="KB868986">
    <property type="protein sequence ID" value="EOD08393.1"/>
    <property type="molecule type" value="Genomic_DNA"/>
</dbReference>
<name>R1BF75_EMIHU</name>
<gene>
    <name evidence="1" type="ORF">EMIHUDRAFT_438322</name>
</gene>
<dbReference type="KEGG" id="ehx:EMIHUDRAFT_438322"/>
<dbReference type="AlphaFoldDB" id="R1BF75"/>
<reference evidence="1" key="1">
    <citation type="submission" date="2012-07" db="EMBL/GenBank/DDBJ databases">
        <title>Genome variability drives Emilianias global distribution.</title>
        <authorList>
            <consortium name="DOE Joint Genome Institute"/>
            <person name="Read B."/>
            <person name="Kegel J."/>
            <person name="Klute M."/>
            <person name="Kuo A."/>
            <person name="Lefebvre S.C."/>
            <person name="Maumus F."/>
            <person name="Mayer C."/>
            <person name="Miller J."/>
            <person name="Allen A."/>
            <person name="Bidle K."/>
            <person name="Borodovsky M."/>
            <person name="Bowler C."/>
            <person name="Brownlee C."/>
            <person name="Claverie J.-M."/>
            <person name="Cock M."/>
            <person name="De Vargas C."/>
            <person name="Elias M."/>
            <person name="Frickenhaus S."/>
            <person name="Gladyshev V.N."/>
            <person name="Gonzalez K."/>
            <person name="Guda C."/>
            <person name="Hadaegh A."/>
            <person name="Herman E."/>
            <person name="Iglesias-Rodriguez D."/>
            <person name="Jones B."/>
            <person name="Lawson T."/>
            <person name="Leese F."/>
            <person name="Lin Y.-C."/>
            <person name="Lindquist E."/>
            <person name="Lobanov A."/>
            <person name="Lucas S."/>
            <person name="Malik S.-H.B."/>
            <person name="Marsh M.E."/>
            <person name="Mock T."/>
            <person name="Monier A."/>
            <person name="Moreau H."/>
            <person name="Mueller-Roeber B."/>
            <person name="Napier J."/>
            <person name="Ogata H."/>
            <person name="Parker M."/>
            <person name="Probert I."/>
            <person name="Quesneville H."/>
            <person name="Raines C."/>
            <person name="Rensing S."/>
            <person name="Riano-Pachon D.M."/>
            <person name="Richier S."/>
            <person name="Rokitta S."/>
            <person name="Salamov A."/>
            <person name="Sarno A.F."/>
            <person name="Schmutz J."/>
            <person name="Schroeder D."/>
            <person name="Shiraiwa Y."/>
            <person name="Soanes D.M."/>
            <person name="Valentin K."/>
            <person name="Van Der Giezen M."/>
            <person name="Van Der Peer Y."/>
            <person name="Vardi A."/>
            <person name="Verret F."/>
            <person name="Von Dassow P."/>
            <person name="Wheeler G."/>
            <person name="Williams B."/>
            <person name="Wilson W."/>
            <person name="Wolfe G."/>
            <person name="Wurch L.L."/>
            <person name="Young J."/>
            <person name="Dacks J.B."/>
            <person name="Delwiche C.F."/>
            <person name="Dyhrman S."/>
            <person name="Glockner G."/>
            <person name="John U."/>
            <person name="Richards T."/>
            <person name="Worden A.Z."/>
            <person name="Zhang X."/>
            <person name="Grigoriev I.V."/>
        </authorList>
    </citation>
    <scope>NUCLEOTIDE SEQUENCE</scope>
    <source>
        <strain evidence="1">CCMP1516</strain>
    </source>
</reference>
<dbReference type="GeneID" id="17254586"/>
<dbReference type="RefSeq" id="XP_005760822.1">
    <property type="nucleotide sequence ID" value="XM_005760765.1"/>
</dbReference>
<feature type="non-terminal residue" evidence="1">
    <location>
        <position position="1"/>
    </location>
</feature>